<dbReference type="PROSITE" id="PS51084">
    <property type="entry name" value="HIT_2"/>
    <property type="match status" value="1"/>
</dbReference>
<feature type="domain" description="HIT" evidence="4">
    <location>
        <begin position="5"/>
        <end position="111"/>
    </location>
</feature>
<dbReference type="SUPFAM" id="SSF54197">
    <property type="entry name" value="HIT-like"/>
    <property type="match status" value="1"/>
</dbReference>
<gene>
    <name evidence="5" type="ORF">FD145_479</name>
</gene>
<dbReference type="InterPro" id="IPR011146">
    <property type="entry name" value="HIT-like"/>
</dbReference>
<feature type="active site" description="Tele-AMP-histidine intermediate" evidence="1">
    <location>
        <position position="97"/>
    </location>
</feature>
<feature type="short sequence motif" description="Histidine triad motif" evidence="2 3">
    <location>
        <begin position="95"/>
        <end position="99"/>
    </location>
</feature>
<dbReference type="CDD" id="cd01276">
    <property type="entry name" value="PKCI_related"/>
    <property type="match status" value="1"/>
</dbReference>
<evidence type="ECO:0000256" key="1">
    <source>
        <dbReference type="PIRSR" id="PIRSR601310-1"/>
    </source>
</evidence>
<evidence type="ECO:0000256" key="3">
    <source>
        <dbReference type="PROSITE-ProRule" id="PRU00464"/>
    </source>
</evidence>
<protein>
    <submittedName>
        <fullName evidence="5">Hit-like protein involved in cell-cycle regulation</fullName>
    </submittedName>
</protein>
<evidence type="ECO:0000313" key="6">
    <source>
        <dbReference type="Proteomes" id="UP000488506"/>
    </source>
</evidence>
<name>A0A833L1Q0_UNCSA</name>
<dbReference type="EMBL" id="WPAF01000006">
    <property type="protein sequence ID" value="KAF0134648.1"/>
    <property type="molecule type" value="Genomic_DNA"/>
</dbReference>
<organism evidence="5 6">
    <name type="scientific">Candidatus Saganbacteria bacterium</name>
    <dbReference type="NCBI Taxonomy" id="2575572"/>
    <lineage>
        <taxon>Bacteria</taxon>
        <taxon>Bacillati</taxon>
        <taxon>Saganbacteria</taxon>
    </lineage>
</organism>
<dbReference type="InterPro" id="IPR036265">
    <property type="entry name" value="HIT-like_sf"/>
</dbReference>
<dbReference type="Proteomes" id="UP000488506">
    <property type="component" value="Unassembled WGS sequence"/>
</dbReference>
<evidence type="ECO:0000313" key="5">
    <source>
        <dbReference type="EMBL" id="KAF0134648.1"/>
    </source>
</evidence>
<dbReference type="InterPro" id="IPR019808">
    <property type="entry name" value="Histidine_triad_CS"/>
</dbReference>
<dbReference type="PROSITE" id="PS00892">
    <property type="entry name" value="HIT_1"/>
    <property type="match status" value="1"/>
</dbReference>
<proteinExistence type="predicted"/>
<reference evidence="5 6" key="1">
    <citation type="submission" date="2019-12" db="EMBL/GenBank/DDBJ databases">
        <authorList>
            <person name="Wolfe R."/>
            <person name="Danczak R."/>
            <person name="Wilkins M."/>
        </authorList>
    </citation>
    <scope>NUCLEOTIDE SEQUENCE [LARGE SCALE GENOMIC DNA]</scope>
    <source>
        <strain evidence="5">X2_MaxBin.013</strain>
    </source>
</reference>
<dbReference type="PRINTS" id="PR00332">
    <property type="entry name" value="HISTRIAD"/>
</dbReference>
<dbReference type="PANTHER" id="PTHR23089">
    <property type="entry name" value="HISTIDINE TRIAD HIT PROTEIN"/>
    <property type="match status" value="1"/>
</dbReference>
<dbReference type="InterPro" id="IPR001310">
    <property type="entry name" value="Histidine_triad_HIT"/>
</dbReference>
<dbReference type="GO" id="GO:0003824">
    <property type="term" value="F:catalytic activity"/>
    <property type="evidence" value="ECO:0007669"/>
    <property type="project" value="InterPro"/>
</dbReference>
<dbReference type="AlphaFoldDB" id="A0A833L1Q0"/>
<comment type="caution">
    <text evidence="5">The sequence shown here is derived from an EMBL/GenBank/DDBJ whole genome shotgun (WGS) entry which is preliminary data.</text>
</comment>
<accession>A0A833L1Q0</accession>
<sequence>MHDCIFCKIIKNEIQSNIIYNGKLSIAFEDINPQAPHHIVIIPKRHMVAISEADKNELEEIFSAVDIIAKQLNINDSGFRLVVNQGKDAGQFVPHLHFHLLGGRKLNWPPG</sequence>
<evidence type="ECO:0000256" key="2">
    <source>
        <dbReference type="PIRSR" id="PIRSR601310-3"/>
    </source>
</evidence>
<dbReference type="Pfam" id="PF01230">
    <property type="entry name" value="HIT"/>
    <property type="match status" value="1"/>
</dbReference>
<dbReference type="Gene3D" id="3.30.428.10">
    <property type="entry name" value="HIT-like"/>
    <property type="match status" value="1"/>
</dbReference>
<evidence type="ECO:0000259" key="4">
    <source>
        <dbReference type="PROSITE" id="PS51084"/>
    </source>
</evidence>